<evidence type="ECO:0000256" key="4">
    <source>
        <dbReference type="ARBA" id="ARBA00022722"/>
    </source>
</evidence>
<dbReference type="GO" id="GO:0046872">
    <property type="term" value="F:metal ion binding"/>
    <property type="evidence" value="ECO:0007669"/>
    <property type="project" value="UniProtKB-KW"/>
</dbReference>
<feature type="domain" description="DDE Tnp4" evidence="9">
    <location>
        <begin position="165"/>
        <end position="325"/>
    </location>
</feature>
<comment type="cofactor">
    <cofactor evidence="1">
        <name>a divalent metal cation</name>
        <dbReference type="ChEBI" id="CHEBI:60240"/>
    </cofactor>
</comment>
<evidence type="ECO:0000313" key="11">
    <source>
        <dbReference type="EMBL" id="OMO97019.1"/>
    </source>
</evidence>
<keyword evidence="4" id="KW-0540">Nuclease</keyword>
<evidence type="ECO:0000259" key="10">
    <source>
        <dbReference type="Pfam" id="PF26138"/>
    </source>
</evidence>
<feature type="region of interest" description="Disordered" evidence="8">
    <location>
        <begin position="407"/>
        <end position="431"/>
    </location>
</feature>
<dbReference type="Gramene" id="OMO97019">
    <property type="protein sequence ID" value="OMO97019"/>
    <property type="gene ID" value="CCACVL1_04707"/>
</dbReference>
<proteinExistence type="inferred from homology"/>
<dbReference type="InterPro" id="IPR027806">
    <property type="entry name" value="HARBI1_dom"/>
</dbReference>
<accession>A0A1R3JQ79</accession>
<dbReference type="Pfam" id="PF26138">
    <property type="entry name" value="DUF8040"/>
    <property type="match status" value="1"/>
</dbReference>
<dbReference type="Pfam" id="PF02466">
    <property type="entry name" value="Tim17"/>
    <property type="match status" value="1"/>
</dbReference>
<feature type="domain" description="DUF8040" evidence="10">
    <location>
        <begin position="39"/>
        <end position="130"/>
    </location>
</feature>
<dbReference type="EMBL" id="AWWV01007303">
    <property type="protein sequence ID" value="OMO97019.1"/>
    <property type="molecule type" value="Genomic_DNA"/>
</dbReference>
<evidence type="ECO:0000256" key="5">
    <source>
        <dbReference type="ARBA" id="ARBA00022723"/>
    </source>
</evidence>
<feature type="compositionally biased region" description="Polar residues" evidence="8">
    <location>
        <begin position="407"/>
        <end position="430"/>
    </location>
</feature>
<dbReference type="GO" id="GO:0016787">
    <property type="term" value="F:hydrolase activity"/>
    <property type="evidence" value="ECO:0007669"/>
    <property type="project" value="UniProtKB-KW"/>
</dbReference>
<evidence type="ECO:0000256" key="1">
    <source>
        <dbReference type="ARBA" id="ARBA00001968"/>
    </source>
</evidence>
<dbReference type="AlphaFoldDB" id="A0A1R3JQ79"/>
<dbReference type="PANTHER" id="PTHR22930:SF273">
    <property type="entry name" value="NUCLEASE HARBI1"/>
    <property type="match status" value="1"/>
</dbReference>
<dbReference type="Proteomes" id="UP000188268">
    <property type="component" value="Unassembled WGS sequence"/>
</dbReference>
<organism evidence="11 12">
    <name type="scientific">Corchorus capsularis</name>
    <name type="common">Jute</name>
    <dbReference type="NCBI Taxonomy" id="210143"/>
    <lineage>
        <taxon>Eukaryota</taxon>
        <taxon>Viridiplantae</taxon>
        <taxon>Streptophyta</taxon>
        <taxon>Embryophyta</taxon>
        <taxon>Tracheophyta</taxon>
        <taxon>Spermatophyta</taxon>
        <taxon>Magnoliopsida</taxon>
        <taxon>eudicotyledons</taxon>
        <taxon>Gunneridae</taxon>
        <taxon>Pentapetalae</taxon>
        <taxon>rosids</taxon>
        <taxon>malvids</taxon>
        <taxon>Malvales</taxon>
        <taxon>Malvaceae</taxon>
        <taxon>Grewioideae</taxon>
        <taxon>Apeibeae</taxon>
        <taxon>Corchorus</taxon>
    </lineage>
</organism>
<evidence type="ECO:0000313" key="12">
    <source>
        <dbReference type="Proteomes" id="UP000188268"/>
    </source>
</evidence>
<keyword evidence="6" id="KW-0378">Hydrolase</keyword>
<gene>
    <name evidence="11" type="ORF">CCACVL1_04707</name>
</gene>
<evidence type="ECO:0000256" key="7">
    <source>
        <dbReference type="ARBA" id="ARBA00023242"/>
    </source>
</evidence>
<comment type="caution">
    <text evidence="11">The sequence shown here is derived from an EMBL/GenBank/DDBJ whole genome shotgun (WGS) entry which is preliminary data.</text>
</comment>
<evidence type="ECO:0000256" key="6">
    <source>
        <dbReference type="ARBA" id="ARBA00022801"/>
    </source>
</evidence>
<comment type="subcellular location">
    <subcellularLocation>
        <location evidence="2">Nucleus</location>
    </subcellularLocation>
</comment>
<feature type="region of interest" description="Disordered" evidence="8">
    <location>
        <begin position="602"/>
        <end position="651"/>
    </location>
</feature>
<dbReference type="PANTHER" id="PTHR22930">
    <property type="match status" value="1"/>
</dbReference>
<keyword evidence="5" id="KW-0479">Metal-binding</keyword>
<dbReference type="GO" id="GO:0004518">
    <property type="term" value="F:nuclease activity"/>
    <property type="evidence" value="ECO:0007669"/>
    <property type="project" value="UniProtKB-KW"/>
</dbReference>
<sequence length="983" mass="110057">MSNLCLLSAEASFLMESSDDEKDGVYYMPKELGHSLASNGTKFVDEVLNGKSERCLENFRMDKPVFYKLCDILQGKGLLRHTNRIKIEEQLAIFLFIIGHNLRTRAVQELFRYSGETISRHFNNVLNAVMAISLEFFQPPGSDVPPEISQDPRFYPYFKDCVGAVDGIHIPVMVGVDEQGPFRNKNGLLSQNVLAACSFDLKFHYVLAGWEGSASDLRVLNSALTRRNKLQVPEGRYYLVDNKYANMPGFIAPYHGVPYNSNEIPSGYHAQDARELFNQRQFLLRNATDRTFGALKERFPILMTAPPYPLQTQVKLVVAACALHNYIRRENPDDVVFKMYEQETILQIDESLPPLEGEQAMMRIDTHDLEVGFEAEQLELSAQLRDSIATEMWDDYIRDLAAMKQMASTNSENGSKNEAPSSSEAEQQPQIRMPTLEEVRAQEVWNNCAVRSVASGVIGGGFGLFMGMLLGAVDNPLMQEQMTGRQQLVYHAKQMVRKSWSSAKTFAVMGVIFSAVECVVEKSRAKHDTTNTVVAGCVTGGTMSAKGGPKAACAGCAGFAAFSVLIEKCCMPNTRSSGTKDSEFNSEHERTLFALRKENLFRDQGGDSSTPSSQASSPRSTTSSSSLESQPPRENMAEENNNNRTLRELATSNVTTQRLAIQYPTNEENFEIKSGFIHLLPKFHASSIRKEISGIKQSQGETMYEFWERFKRSSIDSASGGAFIDKTPTNAWTLIENMAANTQQFGHHTDKCPSLVEDDVEEVNALGMQEGFQRKQKSFPRSYNSYGNQGAYQARPNNYSRQSSHYYEVPPKENVSAITLRSGKELEEPYPTKPTMDEGTSKKEEELHVLAKEVKIEDDEPIILEFVKDDGEAKETSVVKAKLDSKKEPFPTKSMKSMKENEDQDILDIFRKVEVNIPLLDAIQQVPRYARLLKQLCTNKKRLQGKLNVGATVSAVLQRHLPPKCKDPGMFSITCSIGNTIIV</sequence>
<evidence type="ECO:0000256" key="3">
    <source>
        <dbReference type="ARBA" id="ARBA00006958"/>
    </source>
</evidence>
<keyword evidence="12" id="KW-1185">Reference proteome</keyword>
<keyword evidence="7" id="KW-0539">Nucleus</keyword>
<name>A0A1R3JQ79_COCAP</name>
<dbReference type="InterPro" id="IPR058353">
    <property type="entry name" value="DUF8040"/>
</dbReference>
<evidence type="ECO:0000256" key="2">
    <source>
        <dbReference type="ARBA" id="ARBA00004123"/>
    </source>
</evidence>
<dbReference type="GO" id="GO:0005634">
    <property type="term" value="C:nucleus"/>
    <property type="evidence" value="ECO:0007669"/>
    <property type="project" value="UniProtKB-SubCell"/>
</dbReference>
<dbReference type="InterPro" id="IPR045249">
    <property type="entry name" value="HARBI1-like"/>
</dbReference>
<dbReference type="Pfam" id="PF13359">
    <property type="entry name" value="DDE_Tnp_4"/>
    <property type="match status" value="1"/>
</dbReference>
<reference evidence="11 12" key="1">
    <citation type="submission" date="2013-09" db="EMBL/GenBank/DDBJ databases">
        <title>Corchorus capsularis genome sequencing.</title>
        <authorList>
            <person name="Alam M."/>
            <person name="Haque M.S."/>
            <person name="Islam M.S."/>
            <person name="Emdad E.M."/>
            <person name="Islam M.M."/>
            <person name="Ahmed B."/>
            <person name="Halim A."/>
            <person name="Hossen Q.M.M."/>
            <person name="Hossain M.Z."/>
            <person name="Ahmed R."/>
            <person name="Khan M.M."/>
            <person name="Islam R."/>
            <person name="Rashid M.M."/>
            <person name="Khan S.A."/>
            <person name="Rahman M.S."/>
            <person name="Alam M."/>
        </authorList>
    </citation>
    <scope>NUCLEOTIDE SEQUENCE [LARGE SCALE GENOMIC DNA]</scope>
    <source>
        <strain evidence="12">cv. CVL-1</strain>
        <tissue evidence="11">Whole seedling</tissue>
    </source>
</reference>
<feature type="compositionally biased region" description="Low complexity" evidence="8">
    <location>
        <begin position="608"/>
        <end position="651"/>
    </location>
</feature>
<dbReference type="OrthoDB" id="1851308at2759"/>
<protein>
    <submittedName>
        <fullName evidence="11">Uncharacterized protein</fullName>
    </submittedName>
</protein>
<comment type="similarity">
    <text evidence="3">Belongs to the HARBI1 family.</text>
</comment>
<evidence type="ECO:0000259" key="9">
    <source>
        <dbReference type="Pfam" id="PF13359"/>
    </source>
</evidence>
<evidence type="ECO:0000256" key="8">
    <source>
        <dbReference type="SAM" id="MobiDB-lite"/>
    </source>
</evidence>